<evidence type="ECO:0000313" key="3">
    <source>
        <dbReference type="Proteomes" id="UP000594262"/>
    </source>
</evidence>
<proteinExistence type="predicted"/>
<dbReference type="InterPro" id="IPR040676">
    <property type="entry name" value="DUF5641"/>
</dbReference>
<protein>
    <recommendedName>
        <fullName evidence="1">Integrase catalytic domain-containing protein</fullName>
    </recommendedName>
</protein>
<dbReference type="InterPro" id="IPR041588">
    <property type="entry name" value="Integrase_H2C2"/>
</dbReference>
<dbReference type="PROSITE" id="PS50994">
    <property type="entry name" value="INTEGRASE"/>
    <property type="match status" value="1"/>
</dbReference>
<dbReference type="Pfam" id="PF18701">
    <property type="entry name" value="DUF5641"/>
    <property type="match status" value="1"/>
</dbReference>
<dbReference type="GO" id="GO:0003676">
    <property type="term" value="F:nucleic acid binding"/>
    <property type="evidence" value="ECO:0007669"/>
    <property type="project" value="InterPro"/>
</dbReference>
<dbReference type="GO" id="GO:0015074">
    <property type="term" value="P:DNA integration"/>
    <property type="evidence" value="ECO:0007669"/>
    <property type="project" value="InterPro"/>
</dbReference>
<dbReference type="AlphaFoldDB" id="A0A7M5XGR3"/>
<dbReference type="InterPro" id="IPR001584">
    <property type="entry name" value="Integrase_cat-core"/>
</dbReference>
<dbReference type="OrthoDB" id="5985543at2759"/>
<dbReference type="InterPro" id="IPR008042">
    <property type="entry name" value="Retrotrans_Pao"/>
</dbReference>
<feature type="domain" description="Integrase catalytic" evidence="1">
    <location>
        <begin position="605"/>
        <end position="788"/>
    </location>
</feature>
<organism evidence="2 3">
    <name type="scientific">Clytia hemisphaerica</name>
    <dbReference type="NCBI Taxonomy" id="252671"/>
    <lineage>
        <taxon>Eukaryota</taxon>
        <taxon>Metazoa</taxon>
        <taxon>Cnidaria</taxon>
        <taxon>Hydrozoa</taxon>
        <taxon>Hydroidolina</taxon>
        <taxon>Leptothecata</taxon>
        <taxon>Obeliida</taxon>
        <taxon>Clytiidae</taxon>
        <taxon>Clytia</taxon>
    </lineage>
</organism>
<name>A0A7M5XGR3_9CNID</name>
<reference evidence="2" key="1">
    <citation type="submission" date="2021-01" db="UniProtKB">
        <authorList>
            <consortium name="EnsemblMetazoa"/>
        </authorList>
    </citation>
    <scope>IDENTIFICATION</scope>
</reference>
<keyword evidence="3" id="KW-1185">Reference proteome</keyword>
<dbReference type="Gene3D" id="3.30.420.10">
    <property type="entry name" value="Ribonuclease H-like superfamily/Ribonuclease H"/>
    <property type="match status" value="1"/>
</dbReference>
<sequence>MRFLWFKDPFKLDKETFENNELIEYRFCRVLMGATPSPFLLSATLQEHMQRNCTDEPELASKFLESIHVDDLTTGAGSESSAFEFYDNCKTKLKEGGFNLRKFKSNSKNLESWIVKDFGSNELEKGEQTKVLGVSWNKADDKLCFDFDELLQNQIEPLTKRNVMHFIASIYDPLGLINPVVVTMKCFLKELFKEKLGWDDPLPETLKSRWISILKGLENCKIEIDRLYSLKEFEDPFVNVQLHGFSDASKVAFGASMYLRFVYNSGKIKVVLIAGKSRVKPNKVKSIPRLELLGTLLISRLAQTVREELSSVFTLDDRTHLWTDSSCAYCWIINEDKTFKRFVENRVCKIRKLTESACWHLVPSKSNPADIISKGSSPGELGDLWFRGPKFLALPETSWPQLLPGDKFDEYKEEVKPVIALSAPATEIDLRELIPLTRYNSFLKLIRVTAWVMRFIRNIRMKKEEGRLPTNNNQNGPWLSAKELTDTRKLWIKHEQLSIKNLNDVGRNLGNYLDDDGLIRCRGRLDNANLTFNEKYPYLLPSSRLAQMIVYDVHNSIQHAGVRDTLVELRQEFWIPKGRNFVRKALFDCNTCKRVNAKPYAYPEPPSLPVDRVTGTTAFKNVGLDYAGPLHVKNVFGDDEELYKAWISVATCTSSRGVHLDIAADASADECVEILRRLIARHGAPDIVRSDNGTNFVSETVQNFASSRNIDWKFSIEAAPWMGGFWERLVQSVKRPLRKVLSNSTLRFNELLTVLMEIEVMINNRPLTYVYPEMEEALTPNHLIFGRRINTVAEKLGEQTAQVEKRVQYLETLLEHFWNRWNKEYLTELREHWKQKRMKRQPITKVNDIVLIMDDKLARSKWRVGIIEKLIPSNDGQIRAATVRTVTETGRISYLRRPVNKLIPLEVSDEEDEIHRREIKFVDEEKMKFILPYTPGH</sequence>
<accession>A0A7M5XGR3</accession>
<evidence type="ECO:0000259" key="1">
    <source>
        <dbReference type="PROSITE" id="PS50994"/>
    </source>
</evidence>
<dbReference type="EnsemblMetazoa" id="CLYHEMT022754.2">
    <property type="protein sequence ID" value="CLYHEMP022754.2"/>
    <property type="gene ID" value="CLYHEMG022754"/>
</dbReference>
<dbReference type="PANTHER" id="PTHR47331:SF4">
    <property type="entry name" value="PEPTIDASE S1 DOMAIN-CONTAINING PROTEIN"/>
    <property type="match status" value="1"/>
</dbReference>
<dbReference type="Proteomes" id="UP000594262">
    <property type="component" value="Unplaced"/>
</dbReference>
<dbReference type="InterPro" id="IPR036397">
    <property type="entry name" value="RNaseH_sf"/>
</dbReference>
<dbReference type="Gene3D" id="1.10.340.70">
    <property type="match status" value="1"/>
</dbReference>
<dbReference type="SUPFAM" id="SSF53098">
    <property type="entry name" value="Ribonuclease H-like"/>
    <property type="match status" value="1"/>
</dbReference>
<evidence type="ECO:0000313" key="2">
    <source>
        <dbReference type="EnsemblMetazoa" id="CLYHEMP022754.1"/>
    </source>
</evidence>
<dbReference type="PANTHER" id="PTHR47331">
    <property type="entry name" value="PHD-TYPE DOMAIN-CONTAINING PROTEIN"/>
    <property type="match status" value="1"/>
</dbReference>
<dbReference type="Pfam" id="PF05380">
    <property type="entry name" value="Peptidase_A17"/>
    <property type="match status" value="1"/>
</dbReference>
<dbReference type="Pfam" id="PF00665">
    <property type="entry name" value="rve"/>
    <property type="match status" value="1"/>
</dbReference>
<dbReference type="InterPro" id="IPR012337">
    <property type="entry name" value="RNaseH-like_sf"/>
</dbReference>
<dbReference type="EnsemblMetazoa" id="CLYHEMT022754.1">
    <property type="protein sequence ID" value="CLYHEMP022754.1"/>
    <property type="gene ID" value="CLYHEMG022754"/>
</dbReference>
<dbReference type="Pfam" id="PF17921">
    <property type="entry name" value="Integrase_H2C2"/>
    <property type="match status" value="1"/>
</dbReference>